<dbReference type="Proteomes" id="UP001205998">
    <property type="component" value="Unassembled WGS sequence"/>
</dbReference>
<dbReference type="PANTHER" id="PTHR18867:SF12">
    <property type="entry name" value="DNA REPAIR PROTEIN RAD50"/>
    <property type="match status" value="1"/>
</dbReference>
<evidence type="ECO:0000256" key="1">
    <source>
        <dbReference type="ARBA" id="ARBA00001947"/>
    </source>
</evidence>
<dbReference type="GO" id="GO:0000794">
    <property type="term" value="C:condensed nuclear chromosome"/>
    <property type="evidence" value="ECO:0007669"/>
    <property type="project" value="TreeGrafter"/>
</dbReference>
<dbReference type="Pfam" id="PF13558">
    <property type="entry name" value="SbcC_Walker_B"/>
    <property type="match status" value="1"/>
</dbReference>
<keyword evidence="17" id="KW-0469">Meiosis</keyword>
<dbReference type="FunFam" id="3.40.50.300:FF:001065">
    <property type="entry name" value="DNA repair protein RAD50 isoform X1"/>
    <property type="match status" value="1"/>
</dbReference>
<dbReference type="InterPro" id="IPR027417">
    <property type="entry name" value="P-loop_NTPase"/>
</dbReference>
<dbReference type="InterPro" id="IPR013134">
    <property type="entry name" value="Zn_hook_RAD50"/>
</dbReference>
<proteinExistence type="inferred from homology"/>
<evidence type="ECO:0000256" key="13">
    <source>
        <dbReference type="ARBA" id="ARBA00022895"/>
    </source>
</evidence>
<evidence type="ECO:0000256" key="19">
    <source>
        <dbReference type="PROSITE-ProRule" id="PRU00471"/>
    </source>
</evidence>
<dbReference type="GO" id="GO:0000781">
    <property type="term" value="C:chromosome, telomeric region"/>
    <property type="evidence" value="ECO:0007669"/>
    <property type="project" value="UniProtKB-SubCell"/>
</dbReference>
<keyword evidence="7" id="KW-0547">Nucleotide-binding</keyword>
<evidence type="ECO:0000256" key="4">
    <source>
        <dbReference type="ARBA" id="ARBA00009439"/>
    </source>
</evidence>
<keyword evidence="6 19" id="KW-0479">Metal-binding</keyword>
<keyword evidence="23" id="KW-1185">Reference proteome</keyword>
<dbReference type="GO" id="GO:0030870">
    <property type="term" value="C:Mre11 complex"/>
    <property type="evidence" value="ECO:0007669"/>
    <property type="project" value="InterPro"/>
</dbReference>
<keyword evidence="16" id="KW-0539">Nucleus</keyword>
<keyword evidence="10 19" id="KW-0862">Zinc</keyword>
<dbReference type="GO" id="GO:0043047">
    <property type="term" value="F:single-stranded telomeric DNA binding"/>
    <property type="evidence" value="ECO:0007669"/>
    <property type="project" value="TreeGrafter"/>
</dbReference>
<protein>
    <submittedName>
        <fullName evidence="22">DNA repair protein RAD50</fullName>
    </submittedName>
</protein>
<dbReference type="Gene3D" id="1.10.287.1490">
    <property type="match status" value="2"/>
</dbReference>
<feature type="coiled-coil region" evidence="20">
    <location>
        <begin position="945"/>
        <end position="1176"/>
    </location>
</feature>
<feature type="domain" description="Zinc-hook" evidence="21">
    <location>
        <begin position="734"/>
        <end position="833"/>
    </location>
</feature>
<evidence type="ECO:0000256" key="8">
    <source>
        <dbReference type="ARBA" id="ARBA00022763"/>
    </source>
</evidence>
<organism evidence="22 23">
    <name type="scientific">Silurus asotus</name>
    <name type="common">Amur catfish</name>
    <name type="synonym">Parasilurus asotus</name>
    <dbReference type="NCBI Taxonomy" id="30991"/>
    <lineage>
        <taxon>Eukaryota</taxon>
        <taxon>Metazoa</taxon>
        <taxon>Chordata</taxon>
        <taxon>Craniata</taxon>
        <taxon>Vertebrata</taxon>
        <taxon>Euteleostomi</taxon>
        <taxon>Actinopterygii</taxon>
        <taxon>Neopterygii</taxon>
        <taxon>Teleostei</taxon>
        <taxon>Ostariophysi</taxon>
        <taxon>Siluriformes</taxon>
        <taxon>Siluridae</taxon>
        <taxon>Silurus</taxon>
    </lineage>
</organism>
<name>A0AAD5AYA7_SILAS</name>
<dbReference type="FunFam" id="3.40.50.300:FF:003804">
    <property type="entry name" value="DNA repair protein RAD50 isoform X1"/>
    <property type="match status" value="1"/>
</dbReference>
<keyword evidence="8" id="KW-0227">DNA damage</keyword>
<dbReference type="GO" id="GO:0051880">
    <property type="term" value="F:G-quadruplex DNA binding"/>
    <property type="evidence" value="ECO:0007669"/>
    <property type="project" value="TreeGrafter"/>
</dbReference>
<evidence type="ECO:0000256" key="17">
    <source>
        <dbReference type="ARBA" id="ARBA00023254"/>
    </source>
</evidence>
<evidence type="ECO:0000259" key="21">
    <source>
        <dbReference type="PROSITE" id="PS51131"/>
    </source>
</evidence>
<dbReference type="GO" id="GO:0005524">
    <property type="term" value="F:ATP binding"/>
    <property type="evidence" value="ECO:0007669"/>
    <property type="project" value="UniProtKB-KW"/>
</dbReference>
<feature type="coiled-coil region" evidence="20">
    <location>
        <begin position="500"/>
        <end position="754"/>
    </location>
</feature>
<evidence type="ECO:0000256" key="18">
    <source>
        <dbReference type="ARBA" id="ARBA00049360"/>
    </source>
</evidence>
<evidence type="ECO:0000256" key="16">
    <source>
        <dbReference type="ARBA" id="ARBA00023242"/>
    </source>
</evidence>
<dbReference type="SUPFAM" id="SSF52540">
    <property type="entry name" value="P-loop containing nucleoside triphosphate hydrolases"/>
    <property type="match status" value="2"/>
</dbReference>
<gene>
    <name evidence="22" type="ORF">C0J50_15764</name>
</gene>
<keyword evidence="12" id="KW-0460">Magnesium</keyword>
<sequence length="1411" mass="164911">MSKIEKMSILGVRSFGVEDKDKQIISFFSPLTVLVGPNGAGKTCDPTHNPITKQCDPTHNPITKQCDPTHNPITKQYDSTHNPITKQCDPTQNPITKQCDPTHNPITKQCDPTHNPITKQCDPTHNPITKQCDPTQNPITKTIIECLKYVTSGDFPPGSKGNTFVHDPKDAHETDVRAQIRLQFKDVNGEPVAVQRSMQSTQKGKKAPEFKTLEGVITRIKHGEKVSLSSKCAEIDREMISALGVSKAVLNHVIFCHQEESNWPLSEGKALKQKFDEIFSATRYIKVLETLRQLRLKQSNTIKSCQMELRYLKQNKEKAQEIKDLLSTKEAQLVASKESVQRIENQIDPMENRLNDIDDNLGKVMKLDNDIKALDSRRKQMEDDSRELEEKMEQVFQGSDVQLQEMYENHQLTVKKKEKKLTECQRDLERAVRECQRMNYIKSDLLVEQGRLQMEADKQGLHIKNRDAQVKSLASYLEMEGYDRAPFNERQLQSFHKQVRERQDQEAEVLNRVMIDLQEKETQKQQNIDEIRDKKTGLERTIELKKNIQAKKQQELKNIKSDQQRLEGSSSRLQELESDLTKAEQELEKAVQDSTVDSLKMEVQELQREKVELDQAQRKLDQEMETLNIHTTARTQMDMLRKDKTDKEDQVRRIKSRHNEDLVSLLGHFPNKRELEGWIHSKSKEINSIREKLSKLNKELASREQNKSHCTAEIRRKEQQLANYEEKFFNVCGSQDFESDLSKLQDDLEKCSKQRAMLAGATAVYTQFISQLTEEGEPCCPVCQRVFPSEAELQDVINDMQSKLRLVPDKLKNTEQDLKRKERKRDDMMALKPIRQSIAELHEKDLPELKNKLQSVNREIEQLKREIEEQESLLSLLMSEEDTAKACLQDISLMDRYQLDLKDVERKITQHTAKLQGVDMNRTMQHISQEKQEVQHRLDTTCSKMELKRKLIQDQQEQIQVLKSNVNEVCAEKLQVSSNMQKQQQLEQQSVEFAAEIQELHREIRDAEEQVSPLAITLEKLQHEKQDLIARRKEKQCEGQEKINAIRERVKNLAFLEREITKYTEEGKDDYKQQKEAELQEINTQLTEAEKQREKINKDIGNFRQDIDTQKVQERWLQDNLTLRKRMEELKEVTRRREVLLREMGNMQVMELRNERRELERKVEDLKKNRSVALGRQKGFEEEILRFRKELREDQYCQAEERFRDKMIIMRTTELANKDLDIYYKALDQTIMKFHSMKMEEINKIIRDLWRSTYRGQDIEYVEIRSDVDENASAGTKRRTYNYRVVMVKGDTALDMRGRCSAGQKVLASLIIRLALAETFCLNCGILALDEPTTNLDRENIESLAHALVEIIKSRSRQRNFQLLIITHDEDFVELLGRSNYVEHFYRIKKNQDLCSEISKCSITTLNSYLR</sequence>
<feature type="coiled-coil region" evidence="20">
    <location>
        <begin position="302"/>
        <end position="434"/>
    </location>
</feature>
<keyword evidence="13" id="KW-0779">Telomere</keyword>
<dbReference type="InterPro" id="IPR004584">
    <property type="entry name" value="Rad50_eukaryotes"/>
</dbReference>
<dbReference type="GO" id="GO:0007004">
    <property type="term" value="P:telomere maintenance via telomerase"/>
    <property type="evidence" value="ECO:0007669"/>
    <property type="project" value="TreeGrafter"/>
</dbReference>
<evidence type="ECO:0000256" key="11">
    <source>
        <dbReference type="ARBA" id="ARBA00022840"/>
    </source>
</evidence>
<evidence type="ECO:0000256" key="14">
    <source>
        <dbReference type="ARBA" id="ARBA00023054"/>
    </source>
</evidence>
<reference evidence="22" key="1">
    <citation type="submission" date="2018-07" db="EMBL/GenBank/DDBJ databases">
        <title>Comparative genomics of catfishes provides insights into carnivory and benthic adaptation.</title>
        <authorList>
            <person name="Zhang Y."/>
            <person name="Wang D."/>
            <person name="Peng Z."/>
            <person name="Zheng S."/>
            <person name="Shao F."/>
            <person name="Tao W."/>
        </authorList>
    </citation>
    <scope>NUCLEOTIDE SEQUENCE</scope>
    <source>
        <strain evidence="22">Chongqing</strain>
    </source>
</reference>
<dbReference type="GO" id="GO:0070192">
    <property type="term" value="P:chromosome organization involved in meiotic cell cycle"/>
    <property type="evidence" value="ECO:0007669"/>
    <property type="project" value="TreeGrafter"/>
</dbReference>
<dbReference type="GO" id="GO:0016887">
    <property type="term" value="F:ATP hydrolysis activity"/>
    <property type="evidence" value="ECO:0007669"/>
    <property type="project" value="InterPro"/>
</dbReference>
<keyword evidence="11" id="KW-0067">ATP-binding</keyword>
<dbReference type="InterPro" id="IPR038729">
    <property type="entry name" value="Rad50/SbcC_AAA"/>
</dbReference>
<comment type="similarity">
    <text evidence="4">Belongs to the SMC family. RAD50 subfamily.</text>
</comment>
<comment type="cofactor">
    <cofactor evidence="1">
        <name>Zn(2+)</name>
        <dbReference type="ChEBI" id="CHEBI:29105"/>
    </cofactor>
</comment>
<evidence type="ECO:0000256" key="12">
    <source>
        <dbReference type="ARBA" id="ARBA00022842"/>
    </source>
</evidence>
<feature type="binding site" evidence="19">
    <location>
        <position position="780"/>
    </location>
    <ligand>
        <name>Zn(2+)</name>
        <dbReference type="ChEBI" id="CHEBI:29105"/>
    </ligand>
</feature>
<dbReference type="PANTHER" id="PTHR18867">
    <property type="entry name" value="RAD50"/>
    <property type="match status" value="1"/>
</dbReference>
<comment type="catalytic activity">
    <reaction evidence="18">
        <text>ATP + H2O = ADP + phosphate + H(+)</text>
        <dbReference type="Rhea" id="RHEA:13065"/>
        <dbReference type="ChEBI" id="CHEBI:15377"/>
        <dbReference type="ChEBI" id="CHEBI:15378"/>
        <dbReference type="ChEBI" id="CHEBI:30616"/>
        <dbReference type="ChEBI" id="CHEBI:43474"/>
        <dbReference type="ChEBI" id="CHEBI:456216"/>
    </reaction>
</comment>
<evidence type="ECO:0000313" key="23">
    <source>
        <dbReference type="Proteomes" id="UP001205998"/>
    </source>
</evidence>
<dbReference type="GO" id="GO:0003691">
    <property type="term" value="F:double-stranded telomeric DNA binding"/>
    <property type="evidence" value="ECO:0007669"/>
    <property type="project" value="TreeGrafter"/>
</dbReference>
<dbReference type="GO" id="GO:0046872">
    <property type="term" value="F:metal ion binding"/>
    <property type="evidence" value="ECO:0007669"/>
    <property type="project" value="UniProtKB-UniRule"/>
</dbReference>
<dbReference type="GO" id="GO:0000722">
    <property type="term" value="P:telomere maintenance via recombination"/>
    <property type="evidence" value="ECO:0007669"/>
    <property type="project" value="TreeGrafter"/>
</dbReference>
<keyword evidence="5" id="KW-0158">Chromosome</keyword>
<feature type="binding site" evidence="19">
    <location>
        <position position="783"/>
    </location>
    <ligand>
        <name>Zn(2+)</name>
        <dbReference type="ChEBI" id="CHEBI:29105"/>
    </ligand>
</feature>
<feature type="coiled-coil region" evidence="20">
    <location>
        <begin position="811"/>
        <end position="914"/>
    </location>
</feature>
<keyword evidence="14 20" id="KW-0175">Coiled coil</keyword>
<evidence type="ECO:0000256" key="2">
    <source>
        <dbReference type="ARBA" id="ARBA00004123"/>
    </source>
</evidence>
<evidence type="ECO:0000256" key="9">
    <source>
        <dbReference type="ARBA" id="ARBA00022801"/>
    </source>
</evidence>
<evidence type="ECO:0000256" key="15">
    <source>
        <dbReference type="ARBA" id="ARBA00023204"/>
    </source>
</evidence>
<dbReference type="Pfam" id="PF04423">
    <property type="entry name" value="Rad50_zn_hook"/>
    <property type="match status" value="1"/>
</dbReference>
<evidence type="ECO:0000256" key="5">
    <source>
        <dbReference type="ARBA" id="ARBA00022454"/>
    </source>
</evidence>
<evidence type="ECO:0000313" key="22">
    <source>
        <dbReference type="EMBL" id="KAI5624666.1"/>
    </source>
</evidence>
<keyword evidence="9" id="KW-0378">Hydrolase</keyword>
<evidence type="ECO:0000256" key="6">
    <source>
        <dbReference type="ARBA" id="ARBA00022723"/>
    </source>
</evidence>
<evidence type="ECO:0000256" key="20">
    <source>
        <dbReference type="SAM" id="Coils"/>
    </source>
</evidence>
<keyword evidence="15" id="KW-0234">DNA repair</keyword>
<dbReference type="Gene3D" id="3.40.50.300">
    <property type="entry name" value="P-loop containing nucleotide triphosphate hydrolases"/>
    <property type="match status" value="2"/>
</dbReference>
<comment type="subcellular location">
    <subcellularLocation>
        <location evidence="3">Chromosome</location>
        <location evidence="3">Telomere</location>
    </subcellularLocation>
    <subcellularLocation>
        <location evidence="2">Nucleus</location>
    </subcellularLocation>
</comment>
<accession>A0AAD5AYA7</accession>
<comment type="caution">
    <text evidence="22">The sequence shown here is derived from an EMBL/GenBank/DDBJ whole genome shotgun (WGS) entry which is preliminary data.</text>
</comment>
<dbReference type="EMBL" id="MU551578">
    <property type="protein sequence ID" value="KAI5624666.1"/>
    <property type="molecule type" value="Genomic_DNA"/>
</dbReference>
<dbReference type="Pfam" id="PF13476">
    <property type="entry name" value="AAA_23"/>
    <property type="match status" value="2"/>
</dbReference>
<evidence type="ECO:0000256" key="7">
    <source>
        <dbReference type="ARBA" id="ARBA00022741"/>
    </source>
</evidence>
<evidence type="ECO:0000256" key="10">
    <source>
        <dbReference type="ARBA" id="ARBA00022833"/>
    </source>
</evidence>
<evidence type="ECO:0000256" key="3">
    <source>
        <dbReference type="ARBA" id="ARBA00004574"/>
    </source>
</evidence>
<dbReference type="PROSITE" id="PS51131">
    <property type="entry name" value="ZN_HOOK"/>
    <property type="match status" value="1"/>
</dbReference>
<dbReference type="GO" id="GO:0006302">
    <property type="term" value="P:double-strand break repair"/>
    <property type="evidence" value="ECO:0007669"/>
    <property type="project" value="InterPro"/>
</dbReference>
<dbReference type="NCBIfam" id="TIGR00606">
    <property type="entry name" value="rad50"/>
    <property type="match status" value="1"/>
</dbReference>